<organism evidence="3 4">
    <name type="scientific">Leptotrombidium deliense</name>
    <dbReference type="NCBI Taxonomy" id="299467"/>
    <lineage>
        <taxon>Eukaryota</taxon>
        <taxon>Metazoa</taxon>
        <taxon>Ecdysozoa</taxon>
        <taxon>Arthropoda</taxon>
        <taxon>Chelicerata</taxon>
        <taxon>Arachnida</taxon>
        <taxon>Acari</taxon>
        <taxon>Acariformes</taxon>
        <taxon>Trombidiformes</taxon>
        <taxon>Prostigmata</taxon>
        <taxon>Anystina</taxon>
        <taxon>Parasitengona</taxon>
        <taxon>Trombiculoidea</taxon>
        <taxon>Trombiculidae</taxon>
        <taxon>Leptotrombidium</taxon>
    </lineage>
</organism>
<dbReference type="Proteomes" id="UP000288716">
    <property type="component" value="Unassembled WGS sequence"/>
</dbReference>
<sequence length="531" mass="61461">MCNEPKVDDFLWVDDGVFYVFYDIYFWEYDYANRSMSNKKEIQEMWPENHTFWKYTILEADLQDDDDNDSYEFTETGSYITNTDEKIVGIQIIANSNDEIIAYTCTKGHIHTCSFTMDRIYVIKHCAALLKYNSYINNEKCQSVSKFNETMFLMVGETVFSIFNDTTKESEQRQIATDLYQCQKTQTTIQKFWKPAAITVGVLVLLYMAFLVVLLVRKRKEAKLEEMEEELTDAEDTTKSPSKISIISKVKRTKKAKKLTYDACTYPHMDDFASTKIEGNFYVFKDAVFYEYNYLKKTISAPRLILDYWPDVLVPIDAVSDFTEVDAETENSTNYLIFIKEDGVLTPTRQKPEMGSIEAPKELGKLEAIQFYYDVYPNTIACNSIFPFLCNSTFNLAGGELSIRDCVAHVEFNAAVKGEKCRAIASFKDTRPYSYLVAGDQYFAHLKTLKNFELRNIKRDLFRCETYFEKNRVTFTSVIAVIIALVVFNIIVIIIIVAVKLKKRKQSELEHRNTKTSDAFVSGQQDDTQSF</sequence>
<keyword evidence="2" id="KW-0472">Membrane</keyword>
<protein>
    <submittedName>
        <fullName evidence="3">Uncharacterized protein</fullName>
    </submittedName>
</protein>
<evidence type="ECO:0000256" key="1">
    <source>
        <dbReference type="PROSITE-ProRule" id="PRU01011"/>
    </source>
</evidence>
<name>A0A443SBH9_9ACAR</name>
<dbReference type="Gene3D" id="2.110.10.10">
    <property type="entry name" value="Hemopexin-like domain"/>
    <property type="match status" value="1"/>
</dbReference>
<gene>
    <name evidence="3" type="ORF">B4U80_13153</name>
</gene>
<dbReference type="AlphaFoldDB" id="A0A443SBH9"/>
<feature type="repeat" description="Hemopexin" evidence="1">
    <location>
        <begin position="266"/>
        <end position="312"/>
    </location>
</feature>
<feature type="transmembrane region" description="Helical" evidence="2">
    <location>
        <begin position="192"/>
        <end position="216"/>
    </location>
</feature>
<evidence type="ECO:0000313" key="4">
    <source>
        <dbReference type="Proteomes" id="UP000288716"/>
    </source>
</evidence>
<keyword evidence="2" id="KW-1133">Transmembrane helix</keyword>
<dbReference type="InterPro" id="IPR036375">
    <property type="entry name" value="Hemopexin-like_dom_sf"/>
</dbReference>
<keyword evidence="2" id="KW-0812">Transmembrane</keyword>
<accession>A0A443SBH9</accession>
<dbReference type="InterPro" id="IPR018487">
    <property type="entry name" value="Hemopexin-like_repeat"/>
</dbReference>
<dbReference type="PROSITE" id="PS51642">
    <property type="entry name" value="HEMOPEXIN_2"/>
    <property type="match status" value="2"/>
</dbReference>
<dbReference type="VEuPathDB" id="VectorBase:LDEU007124"/>
<reference evidence="3 4" key="1">
    <citation type="journal article" date="2018" name="Gigascience">
        <title>Genomes of trombidid mites reveal novel predicted allergens and laterally-transferred genes associated with secondary metabolism.</title>
        <authorList>
            <person name="Dong X."/>
            <person name="Chaisiri K."/>
            <person name="Xia D."/>
            <person name="Armstrong S.D."/>
            <person name="Fang Y."/>
            <person name="Donnelly M.J."/>
            <person name="Kadowaki T."/>
            <person name="McGarry J.W."/>
            <person name="Darby A.C."/>
            <person name="Makepeace B.L."/>
        </authorList>
    </citation>
    <scope>NUCLEOTIDE SEQUENCE [LARGE SCALE GENOMIC DNA]</scope>
    <source>
        <strain evidence="3">UoL-UT</strain>
    </source>
</reference>
<comment type="caution">
    <text evidence="3">The sequence shown here is derived from an EMBL/GenBank/DDBJ whole genome shotgun (WGS) entry which is preliminary data.</text>
</comment>
<dbReference type="EMBL" id="NCKV01004270">
    <property type="protein sequence ID" value="RWS24916.1"/>
    <property type="molecule type" value="Genomic_DNA"/>
</dbReference>
<dbReference type="SUPFAM" id="SSF50923">
    <property type="entry name" value="Hemopexin-like domain"/>
    <property type="match status" value="1"/>
</dbReference>
<feature type="transmembrane region" description="Helical" evidence="2">
    <location>
        <begin position="473"/>
        <end position="499"/>
    </location>
</feature>
<evidence type="ECO:0000256" key="2">
    <source>
        <dbReference type="SAM" id="Phobius"/>
    </source>
</evidence>
<evidence type="ECO:0000313" key="3">
    <source>
        <dbReference type="EMBL" id="RWS24916.1"/>
    </source>
</evidence>
<proteinExistence type="predicted"/>
<keyword evidence="4" id="KW-1185">Reference proteome</keyword>
<feature type="repeat" description="Hemopexin" evidence="1">
    <location>
        <begin position="4"/>
        <end position="49"/>
    </location>
</feature>